<sequence>MQHLTSSPYPLFGDVGSVQLRQQQQQLQRQQQQVSSGMIPTSMALSPSTMILSVNTNGSVSHVSLPPGSTILAVHQHHHGLSPNVMISSSATMPPQQPTYMSNLESMMHHQQQQQSPPPPYSERNMVVSSKPLISSPPSQRITPPYSPRESTVTLNNILGNPYNNTSPVLTWKPHSPPQTPMRRLQKLESAQDARVNDHSHNHNHTSNNSNYASRTHSADTTRHNSPKRSITPQSPKVASSTHSSPSHGNSSKTKSPALYKTEICRSFEENGGRCKYGNKCQFAHGLNELRPLDRHPRYKTSRCKTFWETGNCPYGKRCCFIHTTRDVEDKATKSIVLRAPEPQRSPSPSRHPRRRTQSSDDHAAMNARIQKALSESSSASSEHNEETWSPSSSSAGGNTPMLNNEGFEPGVVGTYFGNNSTNTNNNNNSVSSNINNDISRDGSTFPSSSSSSGISTTYEMSDAMSLPSFDFSGAFGDSSSGRRRLRAVTAPDLLLLPNGRARRTRSETVDVGVLTWDDALADLSEKVAASCVDD</sequence>
<dbReference type="PANTHER" id="PTHR12547">
    <property type="entry name" value="CCCH ZINC FINGER/TIS11-RELATED"/>
    <property type="match status" value="1"/>
</dbReference>
<gene>
    <name evidence="8" type="ORF">SmJEL517_g03618</name>
</gene>
<feature type="zinc finger region" description="C3H1-type" evidence="5">
    <location>
        <begin position="298"/>
        <end position="326"/>
    </location>
</feature>
<dbReference type="EMBL" id="QEAO01000020">
    <property type="protein sequence ID" value="TPX33465.1"/>
    <property type="molecule type" value="Genomic_DNA"/>
</dbReference>
<keyword evidence="2" id="KW-0677">Repeat</keyword>
<dbReference type="Pfam" id="PF00642">
    <property type="entry name" value="zf-CCCH"/>
    <property type="match status" value="2"/>
</dbReference>
<evidence type="ECO:0000313" key="8">
    <source>
        <dbReference type="EMBL" id="TPX33465.1"/>
    </source>
</evidence>
<dbReference type="AlphaFoldDB" id="A0A507C7K0"/>
<feature type="region of interest" description="Disordered" evidence="6">
    <location>
        <begin position="130"/>
        <end position="257"/>
    </location>
</feature>
<dbReference type="RefSeq" id="XP_031024440.1">
    <property type="nucleotide sequence ID" value="XM_031169546.1"/>
</dbReference>
<dbReference type="FunFam" id="4.10.1000.10:FF:000001">
    <property type="entry name" value="zinc finger CCCH domain-containing protein 15-like"/>
    <property type="match status" value="1"/>
</dbReference>
<reference evidence="8 9" key="1">
    <citation type="journal article" date="2019" name="Sci. Rep.">
        <title>Comparative genomics of chytrid fungi reveal insights into the obligate biotrophic and pathogenic lifestyle of Synchytrium endobioticum.</title>
        <authorList>
            <person name="van de Vossenberg B.T.L.H."/>
            <person name="Warris S."/>
            <person name="Nguyen H.D.T."/>
            <person name="van Gent-Pelzer M.P.E."/>
            <person name="Joly D.L."/>
            <person name="van de Geest H.C."/>
            <person name="Bonants P.J.M."/>
            <person name="Smith D.S."/>
            <person name="Levesque C.A."/>
            <person name="van der Lee T.A.J."/>
        </authorList>
    </citation>
    <scope>NUCLEOTIDE SEQUENCE [LARGE SCALE GENOMIC DNA]</scope>
    <source>
        <strain evidence="8 9">JEL517</strain>
    </source>
</reference>
<dbReference type="Gene3D" id="4.10.1000.10">
    <property type="entry name" value="Zinc finger, CCCH-type"/>
    <property type="match status" value="2"/>
</dbReference>
<feature type="compositionally biased region" description="Low complexity" evidence="6">
    <location>
        <begin position="419"/>
        <end position="456"/>
    </location>
</feature>
<name>A0A507C7K0_9FUNG</name>
<dbReference type="InterPro" id="IPR045877">
    <property type="entry name" value="ZFP36-like"/>
</dbReference>
<dbReference type="SMART" id="SM00356">
    <property type="entry name" value="ZnF_C3H1"/>
    <property type="match status" value="2"/>
</dbReference>
<feature type="compositionally biased region" description="Polar residues" evidence="6">
    <location>
        <begin position="132"/>
        <end position="142"/>
    </location>
</feature>
<keyword evidence="4 5" id="KW-0862">Zinc</keyword>
<dbReference type="GO" id="GO:0008270">
    <property type="term" value="F:zinc ion binding"/>
    <property type="evidence" value="ECO:0007669"/>
    <property type="project" value="UniProtKB-KW"/>
</dbReference>
<feature type="compositionally biased region" description="Polar residues" evidence="6">
    <location>
        <begin position="149"/>
        <end position="169"/>
    </location>
</feature>
<dbReference type="InterPro" id="IPR036855">
    <property type="entry name" value="Znf_CCCH_sf"/>
</dbReference>
<dbReference type="SUPFAM" id="SSF90229">
    <property type="entry name" value="CCCH zinc finger"/>
    <property type="match status" value="2"/>
</dbReference>
<dbReference type="PROSITE" id="PS50103">
    <property type="entry name" value="ZF_C3H1"/>
    <property type="match status" value="2"/>
</dbReference>
<dbReference type="Proteomes" id="UP000319731">
    <property type="component" value="Unassembled WGS sequence"/>
</dbReference>
<evidence type="ECO:0000259" key="7">
    <source>
        <dbReference type="PROSITE" id="PS50103"/>
    </source>
</evidence>
<feature type="domain" description="C3H1-type" evidence="7">
    <location>
        <begin position="259"/>
        <end position="288"/>
    </location>
</feature>
<evidence type="ECO:0000256" key="3">
    <source>
        <dbReference type="ARBA" id="ARBA00022771"/>
    </source>
</evidence>
<evidence type="ECO:0000256" key="5">
    <source>
        <dbReference type="PROSITE-ProRule" id="PRU00723"/>
    </source>
</evidence>
<evidence type="ECO:0000313" key="9">
    <source>
        <dbReference type="Proteomes" id="UP000319731"/>
    </source>
</evidence>
<feature type="zinc finger region" description="C3H1-type" evidence="5">
    <location>
        <begin position="259"/>
        <end position="288"/>
    </location>
</feature>
<evidence type="ECO:0000256" key="1">
    <source>
        <dbReference type="ARBA" id="ARBA00022723"/>
    </source>
</evidence>
<dbReference type="GO" id="GO:0003729">
    <property type="term" value="F:mRNA binding"/>
    <property type="evidence" value="ECO:0007669"/>
    <property type="project" value="InterPro"/>
</dbReference>
<dbReference type="PANTHER" id="PTHR12547:SF18">
    <property type="entry name" value="PROTEIN TIS11"/>
    <property type="match status" value="1"/>
</dbReference>
<proteinExistence type="predicted"/>
<organism evidence="8 9">
    <name type="scientific">Synchytrium microbalum</name>
    <dbReference type="NCBI Taxonomy" id="1806994"/>
    <lineage>
        <taxon>Eukaryota</taxon>
        <taxon>Fungi</taxon>
        <taxon>Fungi incertae sedis</taxon>
        <taxon>Chytridiomycota</taxon>
        <taxon>Chytridiomycota incertae sedis</taxon>
        <taxon>Chytridiomycetes</taxon>
        <taxon>Synchytriales</taxon>
        <taxon>Synchytriaceae</taxon>
        <taxon>Synchytrium</taxon>
    </lineage>
</organism>
<feature type="compositionally biased region" description="Basic and acidic residues" evidence="6">
    <location>
        <begin position="186"/>
        <end position="201"/>
    </location>
</feature>
<feature type="domain" description="C3H1-type" evidence="7">
    <location>
        <begin position="298"/>
        <end position="326"/>
    </location>
</feature>
<feature type="compositionally biased region" description="Low complexity" evidence="6">
    <location>
        <begin position="235"/>
        <end position="256"/>
    </location>
</feature>
<evidence type="ECO:0000256" key="2">
    <source>
        <dbReference type="ARBA" id="ARBA00022737"/>
    </source>
</evidence>
<feature type="region of interest" description="Disordered" evidence="6">
    <location>
        <begin position="333"/>
        <end position="456"/>
    </location>
</feature>
<keyword evidence="3 5" id="KW-0863">Zinc-finger</keyword>
<feature type="compositionally biased region" description="Polar residues" evidence="6">
    <location>
        <begin position="388"/>
        <end position="403"/>
    </location>
</feature>
<dbReference type="GeneID" id="42004843"/>
<comment type="caution">
    <text evidence="8">The sequence shown here is derived from an EMBL/GenBank/DDBJ whole genome shotgun (WGS) entry which is preliminary data.</text>
</comment>
<dbReference type="STRING" id="1806994.A0A507C7K0"/>
<evidence type="ECO:0000256" key="6">
    <source>
        <dbReference type="SAM" id="MobiDB-lite"/>
    </source>
</evidence>
<accession>A0A507C7K0</accession>
<keyword evidence="9" id="KW-1185">Reference proteome</keyword>
<protein>
    <recommendedName>
        <fullName evidence="7">C3H1-type domain-containing protein</fullName>
    </recommendedName>
</protein>
<dbReference type="OrthoDB" id="410307at2759"/>
<feature type="region of interest" description="Disordered" evidence="6">
    <location>
        <begin position="106"/>
        <end position="125"/>
    </location>
</feature>
<keyword evidence="1 5" id="KW-0479">Metal-binding</keyword>
<evidence type="ECO:0000256" key="4">
    <source>
        <dbReference type="ARBA" id="ARBA00022833"/>
    </source>
</evidence>
<dbReference type="InterPro" id="IPR000571">
    <property type="entry name" value="Znf_CCCH"/>
</dbReference>